<dbReference type="Proteomes" id="UP000029998">
    <property type="component" value="Unassembled WGS sequence"/>
</dbReference>
<evidence type="ECO:0008006" key="4">
    <source>
        <dbReference type="Google" id="ProtNLM"/>
    </source>
</evidence>
<feature type="signal peptide" evidence="1">
    <location>
        <begin position="1"/>
        <end position="18"/>
    </location>
</feature>
<name>A0A0A0F117_9GAMM</name>
<keyword evidence="3" id="KW-1185">Reference proteome</keyword>
<organism evidence="2 3">
    <name type="scientific">Lysobacter daejeonensis GH1-9</name>
    <dbReference type="NCBI Taxonomy" id="1385517"/>
    <lineage>
        <taxon>Bacteria</taxon>
        <taxon>Pseudomonadati</taxon>
        <taxon>Pseudomonadota</taxon>
        <taxon>Gammaproteobacteria</taxon>
        <taxon>Lysobacterales</taxon>
        <taxon>Lysobacteraceae</taxon>
        <taxon>Aerolutibacter</taxon>
    </lineage>
</organism>
<proteinExistence type="predicted"/>
<keyword evidence="1" id="KW-0732">Signal</keyword>
<evidence type="ECO:0000256" key="1">
    <source>
        <dbReference type="SAM" id="SignalP"/>
    </source>
</evidence>
<protein>
    <recommendedName>
        <fullName evidence="4">Lipoprotein</fullName>
    </recommendedName>
</protein>
<reference evidence="2 3" key="1">
    <citation type="submission" date="2013-08" db="EMBL/GenBank/DDBJ databases">
        <title>Genome sequencing of Lysobacter.</title>
        <authorList>
            <person name="Zhang S."/>
            <person name="Wang G."/>
        </authorList>
    </citation>
    <scope>NUCLEOTIDE SEQUENCE [LARGE SCALE GENOMIC DNA]</scope>
    <source>
        <strain evidence="2 3">GH1-9</strain>
    </source>
</reference>
<dbReference type="EMBL" id="AVPU01000002">
    <property type="protein sequence ID" value="KGM55993.1"/>
    <property type="molecule type" value="Genomic_DNA"/>
</dbReference>
<dbReference type="AlphaFoldDB" id="A0A0A0F117"/>
<evidence type="ECO:0000313" key="3">
    <source>
        <dbReference type="Proteomes" id="UP000029998"/>
    </source>
</evidence>
<accession>A0A0A0F117</accession>
<comment type="caution">
    <text evidence="2">The sequence shown here is derived from an EMBL/GenBank/DDBJ whole genome shotgun (WGS) entry which is preliminary data.</text>
</comment>
<gene>
    <name evidence="2" type="ORF">N800_10225</name>
</gene>
<feature type="chain" id="PRO_5001969511" description="Lipoprotein" evidence="1">
    <location>
        <begin position="19"/>
        <end position="113"/>
    </location>
</feature>
<evidence type="ECO:0000313" key="2">
    <source>
        <dbReference type="EMBL" id="KGM55993.1"/>
    </source>
</evidence>
<sequence>MGMTFVTSWRFPVALALAVSLLAVQGCSTDECRKYSDYSCEQLKRQTFNVYYYDVPKDAGEERNLFAGQVVGLEACGMAASSMATVMEERREGPWSYVCCLKTDESGCAEKHR</sequence>